<dbReference type="SUPFAM" id="SSF52540">
    <property type="entry name" value="P-loop containing nucleoside triphosphate hydrolases"/>
    <property type="match status" value="1"/>
</dbReference>
<evidence type="ECO:0000313" key="4">
    <source>
        <dbReference type="EMBL" id="EHP70358.1"/>
    </source>
</evidence>
<dbReference type="EMBL" id="JH597761">
    <property type="protein sequence ID" value="EHP70358.1"/>
    <property type="molecule type" value="Genomic_DNA"/>
</dbReference>
<feature type="domain" description="ABC transporter" evidence="3">
    <location>
        <begin position="2"/>
        <end position="219"/>
    </location>
</feature>
<protein>
    <submittedName>
        <fullName evidence="4">ATPase component of Mn/Zn ABC-type transporter</fullName>
    </submittedName>
</protein>
<sequence length="253" mass="27795">MIDLVNVEVNYRGIKAIKGVTMHVESKVLLLGPNGSGKTTLLRAVAGIVPYLGSIRVDGTEVRSLKGYSSLSTNLPEVFSVGLTLGDVLSIFSDIKGLDGRRAVEMLREVGIRDLRQKTYSLSTGQSALFRTIVALATDPKIVLLDEPFENVDVAKRRKVLSWIKEYGKEGIVVTHELELASSFQELDSYLIFEGKVYGPVKVGELLSSVVTEGRDPEALLVVEVEGKEFSFVKGKEGKRMADIITLDRLYSM</sequence>
<reference evidence="4 5" key="1">
    <citation type="submission" date="2012-01" db="EMBL/GenBank/DDBJ databases">
        <title>Improved High-Quality Draft sequence of Metallosphaera yellowstonensis MK1.</title>
        <authorList>
            <consortium name="US DOE Joint Genome Institute"/>
            <person name="Lucas S."/>
            <person name="Han J."/>
            <person name="Cheng J.-F."/>
            <person name="Goodwin L."/>
            <person name="Pitluck S."/>
            <person name="Peters L."/>
            <person name="Teshima H."/>
            <person name="Detter J.C."/>
            <person name="Han C."/>
            <person name="Tapia R."/>
            <person name="Land M."/>
            <person name="Hauser L."/>
            <person name="Kyrpides N."/>
            <person name="Kozubal M."/>
            <person name="Macur R.E."/>
            <person name="Jay Z."/>
            <person name="Inskeep W."/>
            <person name="Woyke T."/>
        </authorList>
    </citation>
    <scope>NUCLEOTIDE SEQUENCE [LARGE SCALE GENOMIC DNA]</scope>
    <source>
        <strain evidence="4 5">MK1</strain>
    </source>
</reference>
<dbReference type="Pfam" id="PF00005">
    <property type="entry name" value="ABC_tran"/>
    <property type="match status" value="1"/>
</dbReference>
<dbReference type="OrthoDB" id="18209at2157"/>
<dbReference type="RefSeq" id="WP_009071030.1">
    <property type="nucleotide sequence ID" value="NZ_JH597761.1"/>
</dbReference>
<dbReference type="GO" id="GO:0016887">
    <property type="term" value="F:ATP hydrolysis activity"/>
    <property type="evidence" value="ECO:0007669"/>
    <property type="project" value="InterPro"/>
</dbReference>
<dbReference type="HOGENOM" id="CLU_000604_1_11_2"/>
<keyword evidence="2" id="KW-0067">ATP-binding</keyword>
<dbReference type="InterPro" id="IPR003593">
    <property type="entry name" value="AAA+_ATPase"/>
</dbReference>
<dbReference type="InterPro" id="IPR003439">
    <property type="entry name" value="ABC_transporter-like_ATP-bd"/>
</dbReference>
<keyword evidence="1" id="KW-0547">Nucleotide-binding</keyword>
<dbReference type="PANTHER" id="PTHR43850:SF2">
    <property type="entry name" value="ABC TRANSPORTER ATP-BINDING PROTEIN MA_4021-RELATED"/>
    <property type="match status" value="1"/>
</dbReference>
<accession>H2C287</accession>
<dbReference type="Gene3D" id="3.40.50.300">
    <property type="entry name" value="P-loop containing nucleotide triphosphate hydrolases"/>
    <property type="match status" value="1"/>
</dbReference>
<dbReference type="PANTHER" id="PTHR43850">
    <property type="entry name" value="ABC TRANSPORTER ATP-BINDING PROTEIN MA_4021-RELATED"/>
    <property type="match status" value="1"/>
</dbReference>
<name>H2C287_9CREN</name>
<dbReference type="eggNOG" id="arCOG05372">
    <property type="taxonomic scope" value="Archaea"/>
</dbReference>
<dbReference type="SMART" id="SM00382">
    <property type="entry name" value="AAA"/>
    <property type="match status" value="1"/>
</dbReference>
<gene>
    <name evidence="4" type="ORF">MetMK1DRAFT_00008600</name>
</gene>
<evidence type="ECO:0000313" key="5">
    <source>
        <dbReference type="Proteomes" id="UP000003980"/>
    </source>
</evidence>
<dbReference type="InterPro" id="IPR027417">
    <property type="entry name" value="P-loop_NTPase"/>
</dbReference>
<keyword evidence="5" id="KW-1185">Reference proteome</keyword>
<dbReference type="GO" id="GO:0005524">
    <property type="term" value="F:ATP binding"/>
    <property type="evidence" value="ECO:0007669"/>
    <property type="project" value="UniProtKB-KW"/>
</dbReference>
<evidence type="ECO:0000256" key="1">
    <source>
        <dbReference type="ARBA" id="ARBA00022741"/>
    </source>
</evidence>
<evidence type="ECO:0000256" key="2">
    <source>
        <dbReference type="ARBA" id="ARBA00022840"/>
    </source>
</evidence>
<dbReference type="AlphaFoldDB" id="H2C287"/>
<proteinExistence type="predicted"/>
<dbReference type="PROSITE" id="PS50893">
    <property type="entry name" value="ABC_TRANSPORTER_2"/>
    <property type="match status" value="1"/>
</dbReference>
<evidence type="ECO:0000259" key="3">
    <source>
        <dbReference type="PROSITE" id="PS50893"/>
    </source>
</evidence>
<dbReference type="Proteomes" id="UP000003980">
    <property type="component" value="Unassembled WGS sequence"/>
</dbReference>
<organism evidence="4 5">
    <name type="scientific">Metallosphaera yellowstonensis MK1</name>
    <dbReference type="NCBI Taxonomy" id="671065"/>
    <lineage>
        <taxon>Archaea</taxon>
        <taxon>Thermoproteota</taxon>
        <taxon>Thermoprotei</taxon>
        <taxon>Sulfolobales</taxon>
        <taxon>Sulfolobaceae</taxon>
        <taxon>Metallosphaera</taxon>
    </lineage>
</organism>
<dbReference type="STRING" id="671065.MetMK1DRAFT_00008600"/>